<evidence type="ECO:0000256" key="1">
    <source>
        <dbReference type="ARBA" id="ARBA00023002"/>
    </source>
</evidence>
<dbReference type="Pfam" id="PF03781">
    <property type="entry name" value="FGE-sulfatase"/>
    <property type="match status" value="1"/>
</dbReference>
<dbReference type="FunFam" id="3.90.1580.10:FF:000006">
    <property type="entry name" value="Generic methyltransferase, putative"/>
    <property type="match status" value="1"/>
</dbReference>
<keyword evidence="7" id="KW-1185">Reference proteome</keyword>
<keyword evidence="1" id="KW-0560">Oxidoreductase</keyword>
<reference evidence="8" key="2">
    <citation type="journal article" date="2023" name="ACS Catal.">
        <title>Biochemical and Structural Characterization of OvoA&lt;sub&gt;&lt;i&gt;Th2&lt;/i&gt;&lt;/sub&gt;: A Mononuclear Nonheme Iron Enzyme from &lt;i&gt;Hydrogenimonas thermophila&lt;/i&gt; for Ovothiol Biosynthesis.</title>
        <authorList>
            <person name="Wang X."/>
            <person name="Hu S."/>
            <person name="Wang J."/>
            <person name="Zhang T."/>
            <person name="Ye K."/>
            <person name="Wen A."/>
            <person name="Zhu G."/>
            <person name="Vegas A."/>
            <person name="Zhang L."/>
            <person name="Yan W."/>
            <person name="Liu X."/>
            <person name="Liu P."/>
        </authorList>
    </citation>
    <scope>X-RAY CRYSTALLOGRAPHY (2.69 ANGSTROMS) OF 2-700</scope>
</reference>
<keyword evidence="8" id="KW-0002">3D-structure</keyword>
<dbReference type="InterPro" id="IPR016187">
    <property type="entry name" value="CTDL_fold"/>
</dbReference>
<dbReference type="SUPFAM" id="SSF56436">
    <property type="entry name" value="C-type lectin-like"/>
    <property type="match status" value="1"/>
</dbReference>
<dbReference type="InterPro" id="IPR029063">
    <property type="entry name" value="SAM-dependent_MTases_sf"/>
</dbReference>
<dbReference type="InterPro" id="IPR005532">
    <property type="entry name" value="SUMF_dom"/>
</dbReference>
<dbReference type="InterPro" id="IPR027577">
    <property type="entry name" value="OvoA_Nterm"/>
</dbReference>
<dbReference type="Proteomes" id="UP000199227">
    <property type="component" value="Unassembled WGS sequence"/>
</dbReference>
<dbReference type="RefSeq" id="WP_092912839.1">
    <property type="nucleotide sequence ID" value="NZ_CP136592.1"/>
</dbReference>
<dbReference type="SUPFAM" id="SSF53335">
    <property type="entry name" value="S-adenosyl-L-methionine-dependent methyltransferases"/>
    <property type="match status" value="1"/>
</dbReference>
<dbReference type="InterPro" id="IPR042095">
    <property type="entry name" value="SUMF_sf"/>
</dbReference>
<evidence type="ECO:0000313" key="7">
    <source>
        <dbReference type="Proteomes" id="UP000199227"/>
    </source>
</evidence>
<dbReference type="EMBL" id="FOXB01000025">
    <property type="protein sequence ID" value="SFP54216.1"/>
    <property type="molecule type" value="Genomic_DNA"/>
</dbReference>
<dbReference type="PANTHER" id="PTHR23150">
    <property type="entry name" value="SULFATASE MODIFYING FACTOR 1, 2"/>
    <property type="match status" value="1"/>
</dbReference>
<dbReference type="GO" id="GO:0120147">
    <property type="term" value="F:formylglycine-generating oxidase activity"/>
    <property type="evidence" value="ECO:0007669"/>
    <property type="project" value="TreeGrafter"/>
</dbReference>
<organism evidence="6 7">
    <name type="scientific">Hydrogenimonas thermophila</name>
    <dbReference type="NCBI Taxonomy" id="223786"/>
    <lineage>
        <taxon>Bacteria</taxon>
        <taxon>Pseudomonadati</taxon>
        <taxon>Campylobacterota</taxon>
        <taxon>Epsilonproteobacteria</taxon>
        <taxon>Campylobacterales</taxon>
        <taxon>Hydrogenimonadaceae</taxon>
        <taxon>Hydrogenimonas</taxon>
    </lineage>
</organism>
<evidence type="ECO:0000313" key="6">
    <source>
        <dbReference type="EMBL" id="SFP54216.1"/>
    </source>
</evidence>
<feature type="domain" description="DinB-like" evidence="5">
    <location>
        <begin position="27"/>
        <end position="162"/>
    </location>
</feature>
<dbReference type="OrthoDB" id="9768004at2"/>
<dbReference type="NCBIfam" id="TIGR04344">
    <property type="entry name" value="ovoA_Nterm"/>
    <property type="match status" value="1"/>
</dbReference>
<evidence type="ECO:0000259" key="5">
    <source>
        <dbReference type="Pfam" id="PF12867"/>
    </source>
</evidence>
<dbReference type="AlphaFoldDB" id="A0A1I5R890"/>
<dbReference type="InterPro" id="IPR024775">
    <property type="entry name" value="DinB-like"/>
</dbReference>
<evidence type="ECO:0000259" key="4">
    <source>
        <dbReference type="Pfam" id="PF03781"/>
    </source>
</evidence>
<keyword evidence="2" id="KW-0408">Iron</keyword>
<feature type="domain" description="Sulfatase-modifying factor enzyme-like" evidence="4">
    <location>
        <begin position="193"/>
        <end position="447"/>
    </location>
</feature>
<accession>A0A1I5R890</accession>
<dbReference type="CDD" id="cd02440">
    <property type="entry name" value="AdoMet_MTases"/>
    <property type="match status" value="1"/>
</dbReference>
<evidence type="ECO:0007829" key="8">
    <source>
        <dbReference type="PDB" id="8KHQ"/>
    </source>
</evidence>
<dbReference type="NCBIfam" id="TIGR04345">
    <property type="entry name" value="ovoA_Cterm"/>
    <property type="match status" value="1"/>
</dbReference>
<dbReference type="PANTHER" id="PTHR23150:SF26">
    <property type="entry name" value="GENERIC METHYLTRANSFERASE"/>
    <property type="match status" value="1"/>
</dbReference>
<gene>
    <name evidence="6" type="ORF">SAMN05216234_1259</name>
</gene>
<sequence>MNKILLRPLLLKQKNPENLRQLIKKSFHRTFDTFESLFSMLRNDEAFYNRPEPLRHPHIFYFGHTAVFFINKLILSKIIDTRINAKMESIFAIGVDEMSWDDLNDDHYEWPSVEETRLYRNRVREVVDNLINTLPLELPITWDSPWWIILMGIEHERIHIETSSVLIRQTDISLVLPQPEWSKCNVSGKAPENELLFVPGGEIEIGKYKSDDYYGWDNEYGKHKTVIPDFKASKYLVSNGEFMEFVKDGGYENDLWWEEEGLAWRNFKKAKHPIFWIPFKNEYRYRTLTEIVDMPLDWPVDVNYHEAKAFCNWLSAKKGKPIRLPVEDEWYRLKEYCNVPDVSKWDEKAPANINLEHYASACPVTQFSFGNFYDVIGNVWQWTETPIYPFNGFKIHPIYDDFSTPTFDNRHNLIKGGSFISTGNEILASSRYAFRRHFFQHAGFRYVESSYKEKINSSGYESDTQVSQYCEFGWGDRYFGIENYPKRCAKICIEVTEGKPRKKALDVGCAIGRSTLELATSFESVTGLDFSARFIEMAERMRKDGSIRYTITTEGELVEYKEATLPKRLAKVVDRVEFWQADACNLKPIFTGYDLVFAGNLIDRLYDPAKFLNDIGKRINSGGMLILTSPYTWLEEFTPKQKWLGGFKQDGEPVKSIDGLKSHLKDSFKLIETRDIEFVIRETARKFQHSVAQMSIWEKI</sequence>
<dbReference type="InterPro" id="IPR051043">
    <property type="entry name" value="Sulfatase_Mod_Factor_Kinase"/>
</dbReference>
<dbReference type="InterPro" id="IPR027625">
    <property type="entry name" value="OvoA_Cterm"/>
</dbReference>
<dbReference type="PDB" id="8KHQ">
    <property type="method" value="X-ray"/>
    <property type="resolution" value="2.69 A"/>
    <property type="chains" value="A/B/C/D=2-700"/>
</dbReference>
<dbReference type="SMR" id="A0A1I5R890"/>
<name>A0A1I5R890_9BACT</name>
<evidence type="ECO:0000256" key="3">
    <source>
        <dbReference type="ARBA" id="ARBA00037882"/>
    </source>
</evidence>
<comment type="pathway">
    <text evidence="3">Amino-acid biosynthesis; ergothioneine biosynthesis.</text>
</comment>
<protein>
    <submittedName>
        <fullName evidence="6">5-histidylcysteine sulfoxide synthase/putative 4-mercaptohistidine N1-methyltranferase</fullName>
    </submittedName>
</protein>
<dbReference type="Pfam" id="PF13489">
    <property type="entry name" value="Methyltransf_23"/>
    <property type="match status" value="1"/>
</dbReference>
<dbReference type="Pfam" id="PF12867">
    <property type="entry name" value="DinB_2"/>
    <property type="match status" value="1"/>
</dbReference>
<dbReference type="Gene3D" id="3.40.50.150">
    <property type="entry name" value="Vaccinia Virus protein VP39"/>
    <property type="match status" value="1"/>
</dbReference>
<reference evidence="6 7" key="1">
    <citation type="submission" date="2016-10" db="EMBL/GenBank/DDBJ databases">
        <authorList>
            <person name="de Groot N.N."/>
        </authorList>
    </citation>
    <scope>NUCLEOTIDE SEQUENCE [LARGE SCALE GENOMIC DNA]</scope>
    <source>
        <strain evidence="6 7">EP1-55-1</strain>
    </source>
</reference>
<dbReference type="Gene3D" id="3.90.1580.10">
    <property type="entry name" value="paralog of FGE (formylglycine-generating enzyme)"/>
    <property type="match status" value="1"/>
</dbReference>
<evidence type="ECO:0000256" key="2">
    <source>
        <dbReference type="ARBA" id="ARBA00023004"/>
    </source>
</evidence>
<proteinExistence type="evidence at protein level"/>
<dbReference type="STRING" id="223786.SAMN05216234_1259"/>